<evidence type="ECO:0000313" key="1">
    <source>
        <dbReference type="WBParaSite" id="SCUD_0000680801-mRNA-1"/>
    </source>
</evidence>
<organism evidence="1">
    <name type="scientific">Schistosoma curassoni</name>
    <dbReference type="NCBI Taxonomy" id="6186"/>
    <lineage>
        <taxon>Eukaryota</taxon>
        <taxon>Metazoa</taxon>
        <taxon>Spiralia</taxon>
        <taxon>Lophotrochozoa</taxon>
        <taxon>Platyhelminthes</taxon>
        <taxon>Trematoda</taxon>
        <taxon>Digenea</taxon>
        <taxon>Strigeidida</taxon>
        <taxon>Schistosomatoidea</taxon>
        <taxon>Schistosomatidae</taxon>
        <taxon>Schistosoma</taxon>
    </lineage>
</organism>
<dbReference type="AlphaFoldDB" id="A0A183JVR3"/>
<name>A0A183JVR3_9TREM</name>
<protein>
    <submittedName>
        <fullName evidence="1">Uncharacterized protein</fullName>
    </submittedName>
</protein>
<accession>A0A183JVR3</accession>
<dbReference type="WBParaSite" id="SCUD_0000680801-mRNA-1">
    <property type="protein sequence ID" value="SCUD_0000680801-mRNA-1"/>
    <property type="gene ID" value="SCUD_0000680801"/>
</dbReference>
<sequence>MTGENNYTFCTKTSLLTIKIETPKPITARIDKAKINRRES</sequence>
<proteinExistence type="predicted"/>
<reference evidence="1" key="1">
    <citation type="submission" date="2016-06" db="UniProtKB">
        <authorList>
            <consortium name="WormBaseParasite"/>
        </authorList>
    </citation>
    <scope>IDENTIFICATION</scope>
</reference>